<organism evidence="3 4">
    <name type="scientific">Candidatus Xianfuyuplasma coldseepsis</name>
    <dbReference type="NCBI Taxonomy" id="2782163"/>
    <lineage>
        <taxon>Bacteria</taxon>
        <taxon>Bacillati</taxon>
        <taxon>Mycoplasmatota</taxon>
        <taxon>Mollicutes</taxon>
        <taxon>Candidatus Izemoplasmatales</taxon>
        <taxon>Candidatus Izemoplasmataceae</taxon>
        <taxon>Candidatus Xianfuyuplasma</taxon>
    </lineage>
</organism>
<dbReference type="EMBL" id="CP048914">
    <property type="protein sequence ID" value="QMS84388.1"/>
    <property type="molecule type" value="Genomic_DNA"/>
</dbReference>
<dbReference type="Gene3D" id="2.60.120.380">
    <property type="match status" value="2"/>
</dbReference>
<dbReference type="GO" id="GO:0030313">
    <property type="term" value="C:cell envelope"/>
    <property type="evidence" value="ECO:0007669"/>
    <property type="project" value="UniProtKB-SubCell"/>
</dbReference>
<accession>A0A7L7KRG0</accession>
<dbReference type="Gene3D" id="2.60.40.4270">
    <property type="entry name" value="Listeria-Bacteroides repeat domain"/>
    <property type="match status" value="1"/>
</dbReference>
<protein>
    <submittedName>
        <fullName evidence="3">InlB B-repeat-containing protein</fullName>
    </submittedName>
</protein>
<dbReference type="RefSeq" id="WP_258878001.1">
    <property type="nucleotide sequence ID" value="NZ_CP048914.1"/>
</dbReference>
<dbReference type="PROSITE" id="PS51257">
    <property type="entry name" value="PROKAR_LIPOPROTEIN"/>
    <property type="match status" value="1"/>
</dbReference>
<feature type="signal peptide" evidence="2">
    <location>
        <begin position="1"/>
        <end position="23"/>
    </location>
</feature>
<dbReference type="Proteomes" id="UP000514720">
    <property type="component" value="Chromosome"/>
</dbReference>
<dbReference type="Pfam" id="PF09479">
    <property type="entry name" value="Flg_new"/>
    <property type="match status" value="1"/>
</dbReference>
<sequence>MKKFALLSIATISVLLFSGCGLSTNEVTFDIGDGTTIVQDVAEGETATAPSDPEVLGFEFLGWFTDVEMTEEFDFSSEINEATVIYAGWQYLFTPLTGITQTVMDEISAGDQLWYRINVPEAMRLSIYTTGNTDTYGYILDEDENIIEEDDDSFDFDKNFQFVVDFEPGIHYIAVEGYDETTAGTFNLEIREVPELLSVSAIDDMLEAGNAWVYDFEVTTAGTFHIYTAGDTDTYGYLMDDMDNILLEDDDMGSGGNFYIIATLGVGSYQIQVEGYDETTVGAYSIIVDQEVE</sequence>
<evidence type="ECO:0000256" key="2">
    <source>
        <dbReference type="SAM" id="SignalP"/>
    </source>
</evidence>
<dbReference type="InterPro" id="IPR013378">
    <property type="entry name" value="InlB-like_B-rpt"/>
</dbReference>
<evidence type="ECO:0000256" key="1">
    <source>
        <dbReference type="ARBA" id="ARBA00004196"/>
    </source>
</evidence>
<proteinExistence type="predicted"/>
<name>A0A7L7KRG0_9MOLU</name>
<comment type="subcellular location">
    <subcellularLocation>
        <location evidence="1">Cell envelope</location>
    </subcellularLocation>
</comment>
<reference evidence="3 4" key="1">
    <citation type="submission" date="2020-02" db="EMBL/GenBank/DDBJ databases">
        <authorList>
            <person name="Zheng R.K."/>
            <person name="Sun C.M."/>
        </authorList>
    </citation>
    <scope>NUCLEOTIDE SEQUENCE [LARGE SCALE GENOMIC DNA]</scope>
    <source>
        <strain evidence="4">zrk13</strain>
    </source>
</reference>
<keyword evidence="4" id="KW-1185">Reference proteome</keyword>
<evidence type="ECO:0000313" key="4">
    <source>
        <dbReference type="Proteomes" id="UP000514720"/>
    </source>
</evidence>
<feature type="chain" id="PRO_5036486837" evidence="2">
    <location>
        <begin position="24"/>
        <end position="293"/>
    </location>
</feature>
<evidence type="ECO:0000313" key="3">
    <source>
        <dbReference type="EMBL" id="QMS84388.1"/>
    </source>
</evidence>
<keyword evidence="2" id="KW-0732">Signal</keyword>
<dbReference type="AlphaFoldDB" id="A0A7L7KRG0"/>
<dbReference type="KEGG" id="xcl:G4Z02_01070"/>
<gene>
    <name evidence="3" type="ORF">G4Z02_01070</name>
</gene>
<dbReference type="InterPro" id="IPR042229">
    <property type="entry name" value="Listeria/Bacterioides_rpt_sf"/>
</dbReference>